<dbReference type="GO" id="GO:0000160">
    <property type="term" value="P:phosphorelay signal transduction system"/>
    <property type="evidence" value="ECO:0007669"/>
    <property type="project" value="InterPro"/>
</dbReference>
<accession>A0A1H9LK01</accession>
<feature type="domain" description="HTH luxR-type" evidence="4">
    <location>
        <begin position="139"/>
        <end position="204"/>
    </location>
</feature>
<evidence type="ECO:0000256" key="1">
    <source>
        <dbReference type="ARBA" id="ARBA00022553"/>
    </source>
</evidence>
<dbReference type="InterPro" id="IPR058245">
    <property type="entry name" value="NreC/VraR/RcsB-like_REC"/>
</dbReference>
<dbReference type="OrthoDB" id="9814495at2"/>
<dbReference type="PRINTS" id="PR00038">
    <property type="entry name" value="HTHLUXR"/>
</dbReference>
<evidence type="ECO:0000313" key="7">
    <source>
        <dbReference type="Proteomes" id="UP000199233"/>
    </source>
</evidence>
<dbReference type="Pfam" id="PF00196">
    <property type="entry name" value="GerE"/>
    <property type="match status" value="1"/>
</dbReference>
<dbReference type="PROSITE" id="PS50043">
    <property type="entry name" value="HTH_LUXR_2"/>
    <property type="match status" value="1"/>
</dbReference>
<name>A0A1H9LK01_9GAMM</name>
<proteinExistence type="predicted"/>
<organism evidence="6 7">
    <name type="scientific">Solimonas aquatica</name>
    <dbReference type="NCBI Taxonomy" id="489703"/>
    <lineage>
        <taxon>Bacteria</taxon>
        <taxon>Pseudomonadati</taxon>
        <taxon>Pseudomonadota</taxon>
        <taxon>Gammaproteobacteria</taxon>
        <taxon>Nevskiales</taxon>
        <taxon>Nevskiaceae</taxon>
        <taxon>Solimonas</taxon>
    </lineage>
</organism>
<evidence type="ECO:0000313" key="6">
    <source>
        <dbReference type="EMBL" id="SER11559.1"/>
    </source>
</evidence>
<dbReference type="InterPro" id="IPR016032">
    <property type="entry name" value="Sig_transdc_resp-reg_C-effctor"/>
</dbReference>
<protein>
    <submittedName>
        <fullName evidence="6">Two component transcriptional regulator, LuxR family</fullName>
    </submittedName>
</protein>
<evidence type="ECO:0000259" key="5">
    <source>
        <dbReference type="PROSITE" id="PS50110"/>
    </source>
</evidence>
<reference evidence="6 7" key="1">
    <citation type="submission" date="2016-10" db="EMBL/GenBank/DDBJ databases">
        <authorList>
            <person name="de Groot N.N."/>
        </authorList>
    </citation>
    <scope>NUCLEOTIDE SEQUENCE [LARGE SCALE GENOMIC DNA]</scope>
    <source>
        <strain evidence="6 7">DSM 25927</strain>
    </source>
</reference>
<evidence type="ECO:0000256" key="2">
    <source>
        <dbReference type="ARBA" id="ARBA00023125"/>
    </source>
</evidence>
<keyword evidence="2" id="KW-0238">DNA-binding</keyword>
<dbReference type="InterPro" id="IPR000792">
    <property type="entry name" value="Tscrpt_reg_LuxR_C"/>
</dbReference>
<dbReference type="PANTHER" id="PTHR45566:SF1">
    <property type="entry name" value="HTH-TYPE TRANSCRIPTIONAL REGULATOR YHJB-RELATED"/>
    <property type="match status" value="1"/>
</dbReference>
<dbReference type="InterPro" id="IPR001789">
    <property type="entry name" value="Sig_transdc_resp-reg_receiver"/>
</dbReference>
<dbReference type="Gene3D" id="3.40.50.2300">
    <property type="match status" value="1"/>
</dbReference>
<dbReference type="PANTHER" id="PTHR45566">
    <property type="entry name" value="HTH-TYPE TRANSCRIPTIONAL REGULATOR YHJB-RELATED"/>
    <property type="match status" value="1"/>
</dbReference>
<dbReference type="Proteomes" id="UP000199233">
    <property type="component" value="Unassembled WGS sequence"/>
</dbReference>
<dbReference type="InterPro" id="IPR011006">
    <property type="entry name" value="CheY-like_superfamily"/>
</dbReference>
<keyword evidence="7" id="KW-1185">Reference proteome</keyword>
<sequence>MKILIADDHPLLRQALAQALPSFFSEPCRIVEADSLQSLEQALAAHADLDLALLDLHMPGAEGYSALVYLRSERPALPVLMISSDDAARTVQRARQFGAAGFLSKSAPLPLIGEALRSVMAGGEWFPGAAGEDPQDAQLATRLAQLTPQQLRVLLCLARGLLNKQIAYELGLAENTVKVHVSAILAKLECHSRTQAAVLLRALRLDDSDRAPQ</sequence>
<dbReference type="CDD" id="cd06170">
    <property type="entry name" value="LuxR_C_like"/>
    <property type="match status" value="1"/>
</dbReference>
<dbReference type="PROSITE" id="PS00622">
    <property type="entry name" value="HTH_LUXR_1"/>
    <property type="match status" value="1"/>
</dbReference>
<feature type="modified residue" description="4-aspartylphosphate" evidence="3">
    <location>
        <position position="55"/>
    </location>
</feature>
<dbReference type="EMBL" id="FOFS01000016">
    <property type="protein sequence ID" value="SER11559.1"/>
    <property type="molecule type" value="Genomic_DNA"/>
</dbReference>
<dbReference type="Gene3D" id="1.10.10.10">
    <property type="entry name" value="Winged helix-like DNA-binding domain superfamily/Winged helix DNA-binding domain"/>
    <property type="match status" value="1"/>
</dbReference>
<evidence type="ECO:0000259" key="4">
    <source>
        <dbReference type="PROSITE" id="PS50043"/>
    </source>
</evidence>
<keyword evidence="1 3" id="KW-0597">Phosphoprotein</keyword>
<dbReference type="SUPFAM" id="SSF52172">
    <property type="entry name" value="CheY-like"/>
    <property type="match status" value="1"/>
</dbReference>
<dbReference type="SMART" id="SM00448">
    <property type="entry name" value="REC"/>
    <property type="match status" value="1"/>
</dbReference>
<dbReference type="GO" id="GO:0006355">
    <property type="term" value="P:regulation of DNA-templated transcription"/>
    <property type="evidence" value="ECO:0007669"/>
    <property type="project" value="InterPro"/>
</dbReference>
<dbReference type="PROSITE" id="PS50110">
    <property type="entry name" value="RESPONSE_REGULATORY"/>
    <property type="match status" value="1"/>
</dbReference>
<dbReference type="SMART" id="SM00421">
    <property type="entry name" value="HTH_LUXR"/>
    <property type="match status" value="1"/>
</dbReference>
<dbReference type="GO" id="GO:0003677">
    <property type="term" value="F:DNA binding"/>
    <property type="evidence" value="ECO:0007669"/>
    <property type="project" value="UniProtKB-KW"/>
</dbReference>
<dbReference type="SUPFAM" id="SSF46894">
    <property type="entry name" value="C-terminal effector domain of the bipartite response regulators"/>
    <property type="match status" value="1"/>
</dbReference>
<dbReference type="AlphaFoldDB" id="A0A1H9LK01"/>
<dbReference type="Pfam" id="PF00072">
    <property type="entry name" value="Response_reg"/>
    <property type="match status" value="1"/>
</dbReference>
<dbReference type="STRING" id="489703.SAMN04488038_11659"/>
<gene>
    <name evidence="6" type="ORF">SAMN04488038_11659</name>
</gene>
<evidence type="ECO:0000256" key="3">
    <source>
        <dbReference type="PROSITE-ProRule" id="PRU00169"/>
    </source>
</evidence>
<dbReference type="RefSeq" id="WP_093289192.1">
    <property type="nucleotide sequence ID" value="NZ_FOFS01000016.1"/>
</dbReference>
<dbReference type="CDD" id="cd17535">
    <property type="entry name" value="REC_NarL-like"/>
    <property type="match status" value="1"/>
</dbReference>
<dbReference type="InterPro" id="IPR051015">
    <property type="entry name" value="EvgA-like"/>
</dbReference>
<feature type="domain" description="Response regulatory" evidence="5">
    <location>
        <begin position="2"/>
        <end position="120"/>
    </location>
</feature>
<dbReference type="InterPro" id="IPR036388">
    <property type="entry name" value="WH-like_DNA-bd_sf"/>
</dbReference>